<reference evidence="2" key="1">
    <citation type="journal article" date="2021" name="Genome Biol. Evol.">
        <title>A High-Quality Reference Genome for a Parasitic Bivalve with Doubly Uniparental Inheritance (Bivalvia: Unionida).</title>
        <authorList>
            <person name="Smith C.H."/>
        </authorList>
    </citation>
    <scope>NUCLEOTIDE SEQUENCE</scope>
    <source>
        <strain evidence="2">CHS0354</strain>
    </source>
</reference>
<gene>
    <name evidence="2" type="ORF">CHS0354_027928</name>
</gene>
<dbReference type="EMBL" id="JAEAOA010001689">
    <property type="protein sequence ID" value="KAK3607066.1"/>
    <property type="molecule type" value="Genomic_DNA"/>
</dbReference>
<feature type="compositionally biased region" description="Low complexity" evidence="1">
    <location>
        <begin position="62"/>
        <end position="72"/>
    </location>
</feature>
<comment type="caution">
    <text evidence="2">The sequence shown here is derived from an EMBL/GenBank/DDBJ whole genome shotgun (WGS) entry which is preliminary data.</text>
</comment>
<feature type="compositionally biased region" description="Basic residues" evidence="1">
    <location>
        <begin position="42"/>
        <end position="58"/>
    </location>
</feature>
<dbReference type="AlphaFoldDB" id="A0AAE0WA50"/>
<evidence type="ECO:0000256" key="1">
    <source>
        <dbReference type="SAM" id="MobiDB-lite"/>
    </source>
</evidence>
<feature type="region of interest" description="Disordered" evidence="1">
    <location>
        <begin position="1"/>
        <end position="98"/>
    </location>
</feature>
<accession>A0AAE0WA50</accession>
<dbReference type="Proteomes" id="UP001195483">
    <property type="component" value="Unassembled WGS sequence"/>
</dbReference>
<proteinExistence type="predicted"/>
<organism evidence="2 3">
    <name type="scientific">Potamilus streckersoni</name>
    <dbReference type="NCBI Taxonomy" id="2493646"/>
    <lineage>
        <taxon>Eukaryota</taxon>
        <taxon>Metazoa</taxon>
        <taxon>Spiralia</taxon>
        <taxon>Lophotrochozoa</taxon>
        <taxon>Mollusca</taxon>
        <taxon>Bivalvia</taxon>
        <taxon>Autobranchia</taxon>
        <taxon>Heteroconchia</taxon>
        <taxon>Palaeoheterodonta</taxon>
        <taxon>Unionida</taxon>
        <taxon>Unionoidea</taxon>
        <taxon>Unionidae</taxon>
        <taxon>Ambleminae</taxon>
        <taxon>Lampsilini</taxon>
        <taxon>Potamilus</taxon>
    </lineage>
</organism>
<sequence>MKQEKTENEETTQTETGKHPIKRQGKFKKANNNVGNTDNNKKRTQQKIQKKSSLRKYHNKDNTNNNRTTPTQTKEHNTLRNHPHKQLNNADSTTTLPI</sequence>
<feature type="compositionally biased region" description="Polar residues" evidence="1">
    <location>
        <begin position="86"/>
        <end position="98"/>
    </location>
</feature>
<reference evidence="2" key="2">
    <citation type="journal article" date="2021" name="Genome Biol. Evol.">
        <title>Developing a high-quality reference genome for a parasitic bivalve with doubly uniparental inheritance (Bivalvia: Unionida).</title>
        <authorList>
            <person name="Smith C.H."/>
        </authorList>
    </citation>
    <scope>NUCLEOTIDE SEQUENCE</scope>
    <source>
        <strain evidence="2">CHS0354</strain>
        <tissue evidence="2">Mantle</tissue>
    </source>
</reference>
<feature type="compositionally biased region" description="Basic residues" evidence="1">
    <location>
        <begin position="19"/>
        <end position="29"/>
    </location>
</feature>
<evidence type="ECO:0000313" key="3">
    <source>
        <dbReference type="Proteomes" id="UP001195483"/>
    </source>
</evidence>
<keyword evidence="3" id="KW-1185">Reference proteome</keyword>
<protein>
    <submittedName>
        <fullName evidence="2">Uncharacterized protein</fullName>
    </submittedName>
</protein>
<name>A0AAE0WA50_9BIVA</name>
<reference evidence="2" key="3">
    <citation type="submission" date="2023-05" db="EMBL/GenBank/DDBJ databases">
        <authorList>
            <person name="Smith C.H."/>
        </authorList>
    </citation>
    <scope>NUCLEOTIDE SEQUENCE</scope>
    <source>
        <strain evidence="2">CHS0354</strain>
        <tissue evidence="2">Mantle</tissue>
    </source>
</reference>
<evidence type="ECO:0000313" key="2">
    <source>
        <dbReference type="EMBL" id="KAK3607066.1"/>
    </source>
</evidence>